<dbReference type="InParanoid" id="T1HXG0"/>
<evidence type="ECO:0000256" key="1">
    <source>
        <dbReference type="SAM" id="MobiDB-lite"/>
    </source>
</evidence>
<evidence type="ECO:0000313" key="3">
    <source>
        <dbReference type="EnsemblMetazoa" id="RPRC008730-PA"/>
    </source>
</evidence>
<evidence type="ECO:0000313" key="4">
    <source>
        <dbReference type="Proteomes" id="UP000015103"/>
    </source>
</evidence>
<dbReference type="Proteomes" id="UP000015103">
    <property type="component" value="Unassembled WGS sequence"/>
</dbReference>
<dbReference type="STRING" id="13249.T1HXG0"/>
<feature type="region of interest" description="Disordered" evidence="1">
    <location>
        <begin position="69"/>
        <end position="99"/>
    </location>
</feature>
<dbReference type="HOGENOM" id="CLU_529268_0_0_1"/>
<dbReference type="Pfam" id="PF22540">
    <property type="entry name" value="RET_CRD"/>
    <property type="match status" value="1"/>
</dbReference>
<dbReference type="Gene3D" id="3.30.200.20">
    <property type="entry name" value="Phosphorylase Kinase, domain 1"/>
    <property type="match status" value="1"/>
</dbReference>
<proteinExistence type="predicted"/>
<dbReference type="EnsemblMetazoa" id="RPRC008730-RA">
    <property type="protein sequence ID" value="RPRC008730-PA"/>
    <property type="gene ID" value="RPRC008730"/>
</dbReference>
<protein>
    <recommendedName>
        <fullName evidence="2">RET cysteine rich domain-containing protein</fullName>
    </recommendedName>
</protein>
<keyword evidence="4" id="KW-1185">Reference proteome</keyword>
<accession>T1HXG0</accession>
<dbReference type="eggNOG" id="KOG0200">
    <property type="taxonomic scope" value="Eukaryota"/>
</dbReference>
<feature type="compositionally biased region" description="Basic and acidic residues" evidence="1">
    <location>
        <begin position="80"/>
        <end position="96"/>
    </location>
</feature>
<dbReference type="EMBL" id="ACPB03006226">
    <property type="status" value="NOT_ANNOTATED_CDS"/>
    <property type="molecule type" value="Genomic_DNA"/>
</dbReference>
<organism evidence="3 4">
    <name type="scientific">Rhodnius prolixus</name>
    <name type="common">Triatomid bug</name>
    <dbReference type="NCBI Taxonomy" id="13249"/>
    <lineage>
        <taxon>Eukaryota</taxon>
        <taxon>Metazoa</taxon>
        <taxon>Ecdysozoa</taxon>
        <taxon>Arthropoda</taxon>
        <taxon>Hexapoda</taxon>
        <taxon>Insecta</taxon>
        <taxon>Pterygota</taxon>
        <taxon>Neoptera</taxon>
        <taxon>Paraneoptera</taxon>
        <taxon>Hemiptera</taxon>
        <taxon>Heteroptera</taxon>
        <taxon>Panheteroptera</taxon>
        <taxon>Cimicomorpha</taxon>
        <taxon>Reduviidae</taxon>
        <taxon>Triatominae</taxon>
        <taxon>Rhodnius</taxon>
    </lineage>
</organism>
<feature type="domain" description="RET cysteine rich" evidence="2">
    <location>
        <begin position="272"/>
        <end position="377"/>
    </location>
</feature>
<dbReference type="AlphaFoldDB" id="T1HXG0"/>
<dbReference type="EMBL" id="ACPB03006227">
    <property type="status" value="NOT_ANNOTATED_CDS"/>
    <property type="molecule type" value="Genomic_DNA"/>
</dbReference>
<dbReference type="InterPro" id="IPR055162">
    <property type="entry name" value="RET_CRD"/>
</dbReference>
<reference evidence="3" key="1">
    <citation type="submission" date="2015-05" db="UniProtKB">
        <authorList>
            <consortium name="EnsemblMetazoa"/>
        </authorList>
    </citation>
    <scope>IDENTIFICATION</scope>
</reference>
<dbReference type="VEuPathDB" id="VectorBase:RPRC008730"/>
<dbReference type="EMBL" id="ACPB03006228">
    <property type="status" value="NOT_ANNOTATED_CDS"/>
    <property type="molecule type" value="Genomic_DNA"/>
</dbReference>
<evidence type="ECO:0000259" key="2">
    <source>
        <dbReference type="Pfam" id="PF22540"/>
    </source>
</evidence>
<sequence length="515" mass="58188">MEYGFKRKFDSTIETEVIVPHPGGYIEQDFDNNKKRMRLSVQVGSTSAAASAGLPQSYYNETFINQINGQESNGHNNHHPLSEMDFDYKDSQNNRDEDLEDIPTTSEVINSLRKVILWMCAQGDHNADYIQYLSEVERYAINIKCRLEISTKPFPKVEYLNTSLNLPRSVAPYARLSQPKEVRELDHSVNFRNVIPQVLLSPFNVTRVGGILFVLDWGHLQLIDMESNNTGVLIEWKQNETQLGMEWFQITLLQSTLCTSVTHSDVRLWEECSRNQSPSACRKTCGLGASIATMGTCIWQGPKKNFSSQMTINYSTCSPDINCPDKWCDPLEELNFALCSQDCTSHEDIPLGMKNENGTGIFSGVGICTCEVGKCHCGTKIVPKVKPKSKQQNEILPQPPRPPLNYTQGPVVQNALLSVPAIEMTPQTETKHNFDVDPKWEVPRSRLSIEDCLGEGEFGRVLKATARDLPNFPGWFNTIKLYSIKFDIFGIKMIYSKQKSNRKGTPFVHMKGGRK</sequence>
<name>T1HXG0_RHOPR</name>